<keyword evidence="2" id="KW-1185">Reference proteome</keyword>
<gene>
    <name evidence="1" type="ORF">K1T71_009568</name>
</gene>
<comment type="caution">
    <text evidence="1">The sequence shown here is derived from an EMBL/GenBank/DDBJ whole genome shotgun (WGS) entry which is preliminary data.</text>
</comment>
<dbReference type="Proteomes" id="UP000824533">
    <property type="component" value="Linkage Group LG17"/>
</dbReference>
<evidence type="ECO:0000313" key="2">
    <source>
        <dbReference type="Proteomes" id="UP000824533"/>
    </source>
</evidence>
<organism evidence="1 2">
    <name type="scientific">Dendrolimus kikuchii</name>
    <dbReference type="NCBI Taxonomy" id="765133"/>
    <lineage>
        <taxon>Eukaryota</taxon>
        <taxon>Metazoa</taxon>
        <taxon>Ecdysozoa</taxon>
        <taxon>Arthropoda</taxon>
        <taxon>Hexapoda</taxon>
        <taxon>Insecta</taxon>
        <taxon>Pterygota</taxon>
        <taxon>Neoptera</taxon>
        <taxon>Endopterygota</taxon>
        <taxon>Lepidoptera</taxon>
        <taxon>Glossata</taxon>
        <taxon>Ditrysia</taxon>
        <taxon>Bombycoidea</taxon>
        <taxon>Lasiocampidae</taxon>
        <taxon>Dendrolimus</taxon>
    </lineage>
</organism>
<dbReference type="EMBL" id="CM034403">
    <property type="protein sequence ID" value="KAJ0174460.1"/>
    <property type="molecule type" value="Genomic_DNA"/>
</dbReference>
<accession>A0ACC1CSG0</accession>
<evidence type="ECO:0000313" key="1">
    <source>
        <dbReference type="EMBL" id="KAJ0174460.1"/>
    </source>
</evidence>
<proteinExistence type="predicted"/>
<sequence length="375" mass="42503">MLDLCKKILNRSSKIHPLSTRLQPIRIVEISQRTFIPYEFAISLLRLLYYQVFKMLGSFLTIAAMVALVHGHGRVLDPPGRGSAWRSGYSSLANYDDDGLNCGGFFHQWGVNDGKCGICGDPWDTPEPRDHELGGKYGLGVITGRYTMGSVINVVVQLTAYHQGYWMLKICPDANRNDQECFEQYVLELEDGGTQYYPKRSATYELAYRLPAGLTCDHCVLQWRYIAGNNWGDCRNGTQGLGCGNQEYFGACSDISIEGSNAQYIPVDNAANEIPSPLLHYLSNGYFNVQQGLMHLVWKGEGGSKQIQSTNKPDLRKKKHKERLKQQSKKKRKTVKRTKPNQVTHWRANSIGPNTKSEYYKHNLDPKLPMPSYYF</sequence>
<name>A0ACC1CSG0_9NEOP</name>
<reference evidence="1 2" key="1">
    <citation type="journal article" date="2021" name="Front. Genet.">
        <title>Chromosome-Level Genome Assembly Reveals Significant Gene Expansion in the Toll and IMD Signaling Pathways of Dendrolimus kikuchii.</title>
        <authorList>
            <person name="Zhou J."/>
            <person name="Wu P."/>
            <person name="Xiong Z."/>
            <person name="Liu N."/>
            <person name="Zhao N."/>
            <person name="Ji M."/>
            <person name="Qiu Y."/>
            <person name="Yang B."/>
        </authorList>
    </citation>
    <scope>NUCLEOTIDE SEQUENCE [LARGE SCALE GENOMIC DNA]</scope>
    <source>
        <strain evidence="1">Ann1</strain>
    </source>
</reference>
<protein>
    <submittedName>
        <fullName evidence="1">Uncharacterized protein</fullName>
    </submittedName>
</protein>